<dbReference type="AlphaFoldDB" id="A0A1B7N0C7"/>
<keyword evidence="2" id="KW-1185">Reference proteome</keyword>
<evidence type="ECO:0000313" key="2">
    <source>
        <dbReference type="Proteomes" id="UP000092154"/>
    </source>
</evidence>
<protein>
    <submittedName>
        <fullName evidence="1">Uncharacterized protein</fullName>
    </submittedName>
</protein>
<dbReference type="EMBL" id="KV448302">
    <property type="protein sequence ID" value="OAX38303.1"/>
    <property type="molecule type" value="Genomic_DNA"/>
</dbReference>
<sequence>MSARQCTVTVSCSSPSSSRFTTSNVSSFLAVVLLSFRKSQARASEVRPTQVYREPVDKRVRYTKQ</sequence>
<gene>
    <name evidence="1" type="ORF">K503DRAFT_770639</name>
</gene>
<dbReference type="Proteomes" id="UP000092154">
    <property type="component" value="Unassembled WGS sequence"/>
</dbReference>
<accession>A0A1B7N0C7</accession>
<name>A0A1B7N0C7_9AGAM</name>
<organism evidence="1 2">
    <name type="scientific">Rhizopogon vinicolor AM-OR11-026</name>
    <dbReference type="NCBI Taxonomy" id="1314800"/>
    <lineage>
        <taxon>Eukaryota</taxon>
        <taxon>Fungi</taxon>
        <taxon>Dikarya</taxon>
        <taxon>Basidiomycota</taxon>
        <taxon>Agaricomycotina</taxon>
        <taxon>Agaricomycetes</taxon>
        <taxon>Agaricomycetidae</taxon>
        <taxon>Boletales</taxon>
        <taxon>Suillineae</taxon>
        <taxon>Rhizopogonaceae</taxon>
        <taxon>Rhizopogon</taxon>
    </lineage>
</organism>
<evidence type="ECO:0000313" key="1">
    <source>
        <dbReference type="EMBL" id="OAX38303.1"/>
    </source>
</evidence>
<reference evidence="1 2" key="1">
    <citation type="submission" date="2016-06" db="EMBL/GenBank/DDBJ databases">
        <title>Comparative genomics of the ectomycorrhizal sister species Rhizopogon vinicolor and Rhizopogon vesiculosus (Basidiomycota: Boletales) reveals a divergence of the mating type B locus.</title>
        <authorList>
            <consortium name="DOE Joint Genome Institute"/>
            <person name="Mujic A.B."/>
            <person name="Kuo A."/>
            <person name="Tritt A."/>
            <person name="Lipzen A."/>
            <person name="Chen C."/>
            <person name="Johnson J."/>
            <person name="Sharma A."/>
            <person name="Barry K."/>
            <person name="Grigoriev I.V."/>
            <person name="Spatafora J.W."/>
        </authorList>
    </citation>
    <scope>NUCLEOTIDE SEQUENCE [LARGE SCALE GENOMIC DNA]</scope>
    <source>
        <strain evidence="1 2">AM-OR11-026</strain>
    </source>
</reference>
<proteinExistence type="predicted"/>
<dbReference type="InParanoid" id="A0A1B7N0C7"/>